<protein>
    <submittedName>
        <fullName evidence="7">Phenylpropionate dioxygenase, large terminal subunit</fullName>
    </submittedName>
</protein>
<dbReference type="SUPFAM" id="SSF50022">
    <property type="entry name" value="ISP domain"/>
    <property type="match status" value="1"/>
</dbReference>
<evidence type="ECO:0000256" key="4">
    <source>
        <dbReference type="ARBA" id="ARBA00023004"/>
    </source>
</evidence>
<dbReference type="InterPro" id="IPR036922">
    <property type="entry name" value="Rieske_2Fe-2S_sf"/>
</dbReference>
<evidence type="ECO:0000256" key="5">
    <source>
        <dbReference type="ARBA" id="ARBA00023014"/>
    </source>
</evidence>
<dbReference type="PANTHER" id="PTHR21266">
    <property type="entry name" value="IRON-SULFUR DOMAIN CONTAINING PROTEIN"/>
    <property type="match status" value="1"/>
</dbReference>
<dbReference type="SUPFAM" id="SSF55961">
    <property type="entry name" value="Bet v1-like"/>
    <property type="match status" value="1"/>
</dbReference>
<dbReference type="InterPro" id="IPR017941">
    <property type="entry name" value="Rieske_2Fe-2S"/>
</dbReference>
<evidence type="ECO:0000256" key="2">
    <source>
        <dbReference type="ARBA" id="ARBA00022723"/>
    </source>
</evidence>
<dbReference type="GO" id="GO:0051213">
    <property type="term" value="F:dioxygenase activity"/>
    <property type="evidence" value="ECO:0007669"/>
    <property type="project" value="UniProtKB-KW"/>
</dbReference>
<dbReference type="Pfam" id="PF00355">
    <property type="entry name" value="Rieske"/>
    <property type="match status" value="1"/>
</dbReference>
<reference evidence="7 8" key="1">
    <citation type="submission" date="2016-10" db="EMBL/GenBank/DDBJ databases">
        <authorList>
            <person name="de Groot N.N."/>
        </authorList>
    </citation>
    <scope>NUCLEOTIDE SEQUENCE [LARGE SCALE GENOMIC DNA]</scope>
    <source>
        <strain evidence="7 8">DSM 19981</strain>
    </source>
</reference>
<dbReference type="AlphaFoldDB" id="A0A1I4CE75"/>
<dbReference type="InterPro" id="IPR044043">
    <property type="entry name" value="VanA_C_cat"/>
</dbReference>
<dbReference type="PROSITE" id="PS51296">
    <property type="entry name" value="RIESKE"/>
    <property type="match status" value="1"/>
</dbReference>
<dbReference type="Gene3D" id="3.90.380.10">
    <property type="entry name" value="Naphthalene 1,2-dioxygenase Alpha Subunit, Chain A, domain 1"/>
    <property type="match status" value="1"/>
</dbReference>
<evidence type="ECO:0000256" key="3">
    <source>
        <dbReference type="ARBA" id="ARBA00023002"/>
    </source>
</evidence>
<evidence type="ECO:0000259" key="6">
    <source>
        <dbReference type="PROSITE" id="PS51296"/>
    </source>
</evidence>
<dbReference type="Proteomes" id="UP000199473">
    <property type="component" value="Unassembled WGS sequence"/>
</dbReference>
<dbReference type="Pfam" id="PF19112">
    <property type="entry name" value="VanA_C"/>
    <property type="match status" value="1"/>
</dbReference>
<organism evidence="7 8">
    <name type="scientific">Falsiroseomonas stagni DSM 19981</name>
    <dbReference type="NCBI Taxonomy" id="1123062"/>
    <lineage>
        <taxon>Bacteria</taxon>
        <taxon>Pseudomonadati</taxon>
        <taxon>Pseudomonadota</taxon>
        <taxon>Alphaproteobacteria</taxon>
        <taxon>Acetobacterales</taxon>
        <taxon>Roseomonadaceae</taxon>
        <taxon>Falsiroseomonas</taxon>
    </lineage>
</organism>
<evidence type="ECO:0000313" key="8">
    <source>
        <dbReference type="Proteomes" id="UP000199473"/>
    </source>
</evidence>
<gene>
    <name evidence="7" type="ORF">SAMN02745775_107155</name>
</gene>
<keyword evidence="5" id="KW-0411">Iron-sulfur</keyword>
<dbReference type="GO" id="GO:0051537">
    <property type="term" value="F:2 iron, 2 sulfur cluster binding"/>
    <property type="evidence" value="ECO:0007669"/>
    <property type="project" value="UniProtKB-KW"/>
</dbReference>
<evidence type="ECO:0000313" key="7">
    <source>
        <dbReference type="EMBL" id="SFK79063.1"/>
    </source>
</evidence>
<evidence type="ECO:0000256" key="1">
    <source>
        <dbReference type="ARBA" id="ARBA00022714"/>
    </source>
</evidence>
<dbReference type="Gene3D" id="2.102.10.10">
    <property type="entry name" value="Rieske [2Fe-2S] iron-sulphur domain"/>
    <property type="match status" value="1"/>
</dbReference>
<feature type="domain" description="Rieske" evidence="6">
    <location>
        <begin position="13"/>
        <end position="117"/>
    </location>
</feature>
<proteinExistence type="predicted"/>
<accession>A0A1I4CE75</accession>
<name>A0A1I4CE75_9PROT</name>
<keyword evidence="7" id="KW-0223">Dioxygenase</keyword>
<dbReference type="InterPro" id="IPR050584">
    <property type="entry name" value="Cholesterol_7-desaturase"/>
</dbReference>
<dbReference type="PANTHER" id="PTHR21266:SF60">
    <property type="entry name" value="3-KETOSTEROID-9-ALPHA-MONOOXYGENASE, OXYGENASE COMPONENT"/>
    <property type="match status" value="1"/>
</dbReference>
<dbReference type="RefSeq" id="WP_092961343.1">
    <property type="nucleotide sequence ID" value="NZ_FOSQ01000007.1"/>
</dbReference>
<keyword evidence="1" id="KW-0001">2Fe-2S</keyword>
<dbReference type="STRING" id="1123062.SAMN02745775_107155"/>
<sequence length="339" mass="38866">MLATATPLLKRFWYPVIPVSHLKDGPKPFRLLGRDLVLWLDGEGKAAAMDDRCCHRTAKLSKGFYSNGWLACGYHGWEFSSEGRVMRVPQRPVDRQGQTNMRVPSYRAETRYGYVWVALEDPVYGLPEFEEEGLGFRRIDEFYEVWNCAGLRLMENSFDNAHFAFVHRASFGDQGHPEPAKLEIEEHADGFMMITEVPVRNPEIQKKVLNMESDTTVRHMSGRWYAPFLRKLRIRYPNGLSHSIVTCATPIDDASSMVVQFVYRNDTEEQAKAEDVIAFDRVVTDEDRDILESTEFDVPLDQTGIEMNMPSDRPGVLMRRMLARMIAEHQAKVPAEAAE</sequence>
<dbReference type="OrthoDB" id="9800776at2"/>
<keyword evidence="2" id="KW-0479">Metal-binding</keyword>
<keyword evidence="8" id="KW-1185">Reference proteome</keyword>
<keyword evidence="3" id="KW-0560">Oxidoreductase</keyword>
<keyword evidence="4" id="KW-0408">Iron</keyword>
<dbReference type="GO" id="GO:0046872">
    <property type="term" value="F:metal ion binding"/>
    <property type="evidence" value="ECO:0007669"/>
    <property type="project" value="UniProtKB-KW"/>
</dbReference>
<dbReference type="EMBL" id="FOSQ01000007">
    <property type="protein sequence ID" value="SFK79063.1"/>
    <property type="molecule type" value="Genomic_DNA"/>
</dbReference>